<dbReference type="InterPro" id="IPR006683">
    <property type="entry name" value="Thioestr_dom"/>
</dbReference>
<dbReference type="Pfam" id="PF03061">
    <property type="entry name" value="4HBT"/>
    <property type="match status" value="1"/>
</dbReference>
<dbReference type="PANTHER" id="PTHR47260:SF1">
    <property type="entry name" value="UPF0644 PROTEIN PB2B4.06"/>
    <property type="match status" value="1"/>
</dbReference>
<gene>
    <name evidence="2" type="ORF">SAMN04488028_101706</name>
</gene>
<sequence length="165" mass="18647">MSELIEKKYFQDYMPENVCFGCGINNDQGLHVKSYWEGEESVCRWDSEEKYHGWSELMNGGVIATLVDCHCMCTAMAYAYRQEGRALGSLPEYRYATGTLSVKYLRPTSNNDTVELRARVVEVKGKKTVLKCDFYCLGEKTAEADVVAIRVFDSSQDGGDNVFKS</sequence>
<evidence type="ECO:0000313" key="2">
    <source>
        <dbReference type="EMBL" id="SHJ62353.1"/>
    </source>
</evidence>
<dbReference type="STRING" id="156994.SAMN04488028_101706"/>
<protein>
    <submittedName>
        <fullName evidence="2">Acyl-coenzyme A thioesterase PaaI, contains HGG motif</fullName>
    </submittedName>
</protein>
<dbReference type="InterPro" id="IPR052061">
    <property type="entry name" value="PTE-AB_protein"/>
</dbReference>
<dbReference type="AlphaFoldDB" id="A0A1M6KTT5"/>
<dbReference type="InterPro" id="IPR029069">
    <property type="entry name" value="HotDog_dom_sf"/>
</dbReference>
<evidence type="ECO:0000313" key="3">
    <source>
        <dbReference type="Proteomes" id="UP000184474"/>
    </source>
</evidence>
<feature type="domain" description="Thioesterase" evidence="1">
    <location>
        <begin position="58"/>
        <end position="141"/>
    </location>
</feature>
<name>A0A1M6KTT5_REIAG</name>
<dbReference type="PANTHER" id="PTHR47260">
    <property type="entry name" value="UPF0644 PROTEIN PB2B4.06"/>
    <property type="match status" value="1"/>
</dbReference>
<keyword evidence="3" id="KW-1185">Reference proteome</keyword>
<dbReference type="CDD" id="cd03443">
    <property type="entry name" value="PaaI_thioesterase"/>
    <property type="match status" value="1"/>
</dbReference>
<accession>A0A1M6KTT5</accession>
<dbReference type="Proteomes" id="UP000184474">
    <property type="component" value="Unassembled WGS sequence"/>
</dbReference>
<proteinExistence type="predicted"/>
<dbReference type="RefSeq" id="WP_073120565.1">
    <property type="nucleotide sequence ID" value="NZ_FRAA01000001.1"/>
</dbReference>
<reference evidence="3" key="1">
    <citation type="submission" date="2016-11" db="EMBL/GenBank/DDBJ databases">
        <authorList>
            <person name="Varghese N."/>
            <person name="Submissions S."/>
        </authorList>
    </citation>
    <scope>NUCLEOTIDE SEQUENCE [LARGE SCALE GENOMIC DNA]</scope>
    <source>
        <strain evidence="3">DSM 26134</strain>
    </source>
</reference>
<dbReference type="SUPFAM" id="SSF54637">
    <property type="entry name" value="Thioesterase/thiol ester dehydrase-isomerase"/>
    <property type="match status" value="1"/>
</dbReference>
<dbReference type="GO" id="GO:0016790">
    <property type="term" value="F:thiolester hydrolase activity"/>
    <property type="evidence" value="ECO:0007669"/>
    <property type="project" value="UniProtKB-ARBA"/>
</dbReference>
<dbReference type="EMBL" id="FRAA01000001">
    <property type="protein sequence ID" value="SHJ62353.1"/>
    <property type="molecule type" value="Genomic_DNA"/>
</dbReference>
<organism evidence="2 3">
    <name type="scientific">Reichenbachiella agariperforans</name>
    <dbReference type="NCBI Taxonomy" id="156994"/>
    <lineage>
        <taxon>Bacteria</taxon>
        <taxon>Pseudomonadati</taxon>
        <taxon>Bacteroidota</taxon>
        <taxon>Cytophagia</taxon>
        <taxon>Cytophagales</taxon>
        <taxon>Reichenbachiellaceae</taxon>
        <taxon>Reichenbachiella</taxon>
    </lineage>
</organism>
<evidence type="ECO:0000259" key="1">
    <source>
        <dbReference type="Pfam" id="PF03061"/>
    </source>
</evidence>
<dbReference type="Gene3D" id="3.10.129.10">
    <property type="entry name" value="Hotdog Thioesterase"/>
    <property type="match status" value="1"/>
</dbReference>